<keyword evidence="1" id="KW-0479">Metal-binding</keyword>
<keyword evidence="5" id="KW-1185">Reference proteome</keyword>
<dbReference type="RefSeq" id="XP_022474454.1">
    <property type="nucleotide sequence ID" value="XM_022618991.1"/>
</dbReference>
<dbReference type="Gene3D" id="3.30.160.60">
    <property type="entry name" value="Classic Zinc Finger"/>
    <property type="match status" value="1"/>
</dbReference>
<sequence>MFSSLHASYQHSDVSSRSFDNGDTWAIAGPLYHHSVDNLNGNPKIFGLNSSLCSFDSLKVAVSHPEFRDSGGVGGNNLQSPQEIFSSLPIIGNATLPSQRPNVMLPDTYDKPSFHGINLPELQPFQYAQAAPAPGFGNPTVVNTPDVPTHEQNDGERTHLHASVWASPIPSPLVARSERREGNPDSDRSSTPGACPFCKRFRGDAKRIREHLRCHIREHVCEVVECSRQFSTARDLQRHDKAAHRKESLTCYFCAASIRGGRMDNLQRHIRQRHASEAMNGLT</sequence>
<dbReference type="InterPro" id="IPR013087">
    <property type="entry name" value="Znf_C2H2_type"/>
</dbReference>
<reference evidence="4 5" key="1">
    <citation type="submission" date="2016-09" db="EMBL/GenBank/DDBJ databases">
        <authorList>
            <person name="Capua I."/>
            <person name="De Benedictis P."/>
            <person name="Joannis T."/>
            <person name="Lombin L.H."/>
            <person name="Cattoli G."/>
        </authorList>
    </citation>
    <scope>NUCLEOTIDE SEQUENCE [LARGE SCALE GENOMIC DNA]</scope>
    <source>
        <strain evidence="4 5">IMI 309357</strain>
    </source>
</reference>
<dbReference type="PROSITE" id="PS50157">
    <property type="entry name" value="ZINC_FINGER_C2H2_2"/>
    <property type="match status" value="1"/>
</dbReference>
<dbReference type="OrthoDB" id="4747640at2759"/>
<evidence type="ECO:0000256" key="2">
    <source>
        <dbReference type="SAM" id="MobiDB-lite"/>
    </source>
</evidence>
<dbReference type="SMART" id="SM00355">
    <property type="entry name" value="ZnF_C2H2"/>
    <property type="match status" value="3"/>
</dbReference>
<organism evidence="4 5">
    <name type="scientific">Colletotrichum orchidophilum</name>
    <dbReference type="NCBI Taxonomy" id="1209926"/>
    <lineage>
        <taxon>Eukaryota</taxon>
        <taxon>Fungi</taxon>
        <taxon>Dikarya</taxon>
        <taxon>Ascomycota</taxon>
        <taxon>Pezizomycotina</taxon>
        <taxon>Sordariomycetes</taxon>
        <taxon>Hypocreomycetidae</taxon>
        <taxon>Glomerellales</taxon>
        <taxon>Glomerellaceae</taxon>
        <taxon>Colletotrichum</taxon>
    </lineage>
</organism>
<name>A0A1G4B776_9PEZI</name>
<dbReference type="PROSITE" id="PS00028">
    <property type="entry name" value="ZINC_FINGER_C2H2_1"/>
    <property type="match status" value="1"/>
</dbReference>
<comment type="caution">
    <text evidence="4">The sequence shown here is derived from an EMBL/GenBank/DDBJ whole genome shotgun (WGS) entry which is preliminary data.</text>
</comment>
<accession>A0A1G4B776</accession>
<proteinExistence type="predicted"/>
<evidence type="ECO:0000259" key="3">
    <source>
        <dbReference type="PROSITE" id="PS50157"/>
    </source>
</evidence>
<dbReference type="AlphaFoldDB" id="A0A1G4B776"/>
<gene>
    <name evidence="4" type="ORF">CORC01_07354</name>
</gene>
<dbReference type="GeneID" id="34560501"/>
<feature type="domain" description="C2H2-type" evidence="3">
    <location>
        <begin position="219"/>
        <end position="249"/>
    </location>
</feature>
<dbReference type="STRING" id="1209926.A0A1G4B776"/>
<evidence type="ECO:0000256" key="1">
    <source>
        <dbReference type="PROSITE-ProRule" id="PRU00042"/>
    </source>
</evidence>
<dbReference type="EMBL" id="MJBS01000059">
    <property type="protein sequence ID" value="OHE97299.1"/>
    <property type="molecule type" value="Genomic_DNA"/>
</dbReference>
<keyword evidence="1" id="KW-0862">Zinc</keyword>
<feature type="region of interest" description="Disordered" evidence="2">
    <location>
        <begin position="171"/>
        <end position="194"/>
    </location>
</feature>
<protein>
    <recommendedName>
        <fullName evidence="3">C2H2-type domain-containing protein</fullName>
    </recommendedName>
</protein>
<dbReference type="Proteomes" id="UP000176998">
    <property type="component" value="Unassembled WGS sequence"/>
</dbReference>
<feature type="compositionally biased region" description="Basic and acidic residues" evidence="2">
    <location>
        <begin position="176"/>
        <end position="188"/>
    </location>
</feature>
<evidence type="ECO:0000313" key="4">
    <source>
        <dbReference type="EMBL" id="OHE97299.1"/>
    </source>
</evidence>
<evidence type="ECO:0000313" key="5">
    <source>
        <dbReference type="Proteomes" id="UP000176998"/>
    </source>
</evidence>
<dbReference type="GO" id="GO:0008270">
    <property type="term" value="F:zinc ion binding"/>
    <property type="evidence" value="ECO:0007669"/>
    <property type="project" value="UniProtKB-KW"/>
</dbReference>
<keyword evidence="1" id="KW-0863">Zinc-finger</keyword>